<reference evidence="1 2" key="1">
    <citation type="submission" date="2018-12" db="EMBL/GenBank/DDBJ databases">
        <title>Sphingomonas sp. HMF7854 Genome sequencing and assembly.</title>
        <authorList>
            <person name="Cha I."/>
            <person name="Kang H."/>
            <person name="Kim H."/>
            <person name="Kang J."/>
            <person name="Joh K."/>
        </authorList>
    </citation>
    <scope>NUCLEOTIDE SEQUENCE [LARGE SCALE GENOMIC DNA]</scope>
    <source>
        <strain evidence="1 2">HMF7854</strain>
    </source>
</reference>
<dbReference type="EMBL" id="RWJF01000001">
    <property type="protein sequence ID" value="RST31495.1"/>
    <property type="molecule type" value="Genomic_DNA"/>
</dbReference>
<gene>
    <name evidence="1" type="ORF">HMF7854_12090</name>
</gene>
<protein>
    <submittedName>
        <fullName evidence="1">Uncharacterized protein</fullName>
    </submittedName>
</protein>
<keyword evidence="2" id="KW-1185">Reference proteome</keyword>
<dbReference type="RefSeq" id="WP_126719323.1">
    <property type="nucleotide sequence ID" value="NZ_RWJF01000001.1"/>
</dbReference>
<evidence type="ECO:0000313" key="1">
    <source>
        <dbReference type="EMBL" id="RST31495.1"/>
    </source>
</evidence>
<evidence type="ECO:0000313" key="2">
    <source>
        <dbReference type="Proteomes" id="UP000274661"/>
    </source>
</evidence>
<organism evidence="1 2">
    <name type="scientific">Sphingomonas ginkgonis</name>
    <dbReference type="NCBI Taxonomy" id="2315330"/>
    <lineage>
        <taxon>Bacteria</taxon>
        <taxon>Pseudomonadati</taxon>
        <taxon>Pseudomonadota</taxon>
        <taxon>Alphaproteobacteria</taxon>
        <taxon>Sphingomonadales</taxon>
        <taxon>Sphingomonadaceae</taxon>
        <taxon>Sphingomonas</taxon>
    </lineage>
</organism>
<proteinExistence type="predicted"/>
<sequence>MAKHSYSDDAEDCRRFAEEVGGEADKAMLHRIAREFERLAEEVRHADRPYYVARATQEVTAAVKAVHPQARLAHLTMARHYEALTHLPSIAVR</sequence>
<name>A0A3R9YN04_9SPHN</name>
<accession>A0A3R9YN04</accession>
<dbReference type="AlphaFoldDB" id="A0A3R9YN04"/>
<dbReference type="Proteomes" id="UP000274661">
    <property type="component" value="Unassembled WGS sequence"/>
</dbReference>
<comment type="caution">
    <text evidence="1">The sequence shown here is derived from an EMBL/GenBank/DDBJ whole genome shotgun (WGS) entry which is preliminary data.</text>
</comment>